<feature type="region of interest" description="Disordered" evidence="7">
    <location>
        <begin position="1"/>
        <end position="38"/>
    </location>
</feature>
<keyword evidence="3" id="KW-0678">Repressor</keyword>
<feature type="domain" description="Anti-sigma-28 factor FlgM C-terminal" evidence="8">
    <location>
        <begin position="36"/>
        <end position="90"/>
    </location>
</feature>
<evidence type="ECO:0000313" key="10">
    <source>
        <dbReference type="Proteomes" id="UP000297597"/>
    </source>
</evidence>
<dbReference type="SUPFAM" id="SSF101498">
    <property type="entry name" value="Anti-sigma factor FlgM"/>
    <property type="match status" value="1"/>
</dbReference>
<comment type="caution">
    <text evidence="9">The sequence shown here is derived from an EMBL/GenBank/DDBJ whole genome shotgun (WGS) entry which is preliminary data.</text>
</comment>
<evidence type="ECO:0000313" key="9">
    <source>
        <dbReference type="EMBL" id="TEB11177.1"/>
    </source>
</evidence>
<evidence type="ECO:0000256" key="3">
    <source>
        <dbReference type="ARBA" id="ARBA00022491"/>
    </source>
</evidence>
<keyword evidence="5" id="KW-0805">Transcription regulation</keyword>
<reference evidence="9 10" key="1">
    <citation type="journal article" date="2018" name="Environ. Microbiol.">
        <title>Novel energy conservation strategies and behaviour of Pelotomaculum schinkii driving syntrophic propionate catabolism.</title>
        <authorList>
            <person name="Hidalgo-Ahumada C.A.P."/>
            <person name="Nobu M.K."/>
            <person name="Narihiro T."/>
            <person name="Tamaki H."/>
            <person name="Liu W.T."/>
            <person name="Kamagata Y."/>
            <person name="Stams A.J.M."/>
            <person name="Imachi H."/>
            <person name="Sousa D.Z."/>
        </authorList>
    </citation>
    <scope>NUCLEOTIDE SEQUENCE [LARGE SCALE GENOMIC DNA]</scope>
    <source>
        <strain evidence="9 10">MGP</strain>
    </source>
</reference>
<evidence type="ECO:0000256" key="4">
    <source>
        <dbReference type="ARBA" id="ARBA00022795"/>
    </source>
</evidence>
<dbReference type="NCBIfam" id="TIGR03824">
    <property type="entry name" value="FlgM_jcvi"/>
    <property type="match status" value="1"/>
</dbReference>
<dbReference type="Pfam" id="PF04316">
    <property type="entry name" value="FlgM"/>
    <property type="match status" value="1"/>
</dbReference>
<protein>
    <recommendedName>
        <fullName evidence="2">Negative regulator of flagellin synthesis</fullName>
    </recommendedName>
</protein>
<comment type="similarity">
    <text evidence="1">Belongs to the FlgM family.</text>
</comment>
<keyword evidence="4" id="KW-1005">Bacterial flagellum biogenesis</keyword>
<evidence type="ECO:0000256" key="2">
    <source>
        <dbReference type="ARBA" id="ARBA00017823"/>
    </source>
</evidence>
<dbReference type="GO" id="GO:0045892">
    <property type="term" value="P:negative regulation of DNA-templated transcription"/>
    <property type="evidence" value="ECO:0007669"/>
    <property type="project" value="InterPro"/>
</dbReference>
<keyword evidence="10" id="KW-1185">Reference proteome</keyword>
<dbReference type="InterPro" id="IPR031316">
    <property type="entry name" value="FlgM_C"/>
</dbReference>
<evidence type="ECO:0000259" key="8">
    <source>
        <dbReference type="Pfam" id="PF04316"/>
    </source>
</evidence>
<dbReference type="InterPro" id="IPR035890">
    <property type="entry name" value="Anti-sigma-28_factor_FlgM_sf"/>
</dbReference>
<evidence type="ECO:0000256" key="6">
    <source>
        <dbReference type="ARBA" id="ARBA00023163"/>
    </source>
</evidence>
<accession>A0A4Y7RSD4</accession>
<feature type="compositionally biased region" description="Basic and acidic residues" evidence="7">
    <location>
        <begin position="19"/>
        <end position="31"/>
    </location>
</feature>
<organism evidence="9 10">
    <name type="scientific">Pelotomaculum propionicicum</name>
    <dbReference type="NCBI Taxonomy" id="258475"/>
    <lineage>
        <taxon>Bacteria</taxon>
        <taxon>Bacillati</taxon>
        <taxon>Bacillota</taxon>
        <taxon>Clostridia</taxon>
        <taxon>Eubacteriales</taxon>
        <taxon>Desulfotomaculaceae</taxon>
        <taxon>Pelotomaculum</taxon>
    </lineage>
</organism>
<evidence type="ECO:0000256" key="5">
    <source>
        <dbReference type="ARBA" id="ARBA00023015"/>
    </source>
</evidence>
<evidence type="ECO:0000256" key="7">
    <source>
        <dbReference type="SAM" id="MobiDB-lite"/>
    </source>
</evidence>
<evidence type="ECO:0000256" key="1">
    <source>
        <dbReference type="ARBA" id="ARBA00005322"/>
    </source>
</evidence>
<dbReference type="Proteomes" id="UP000297597">
    <property type="component" value="Unassembled WGS sequence"/>
</dbReference>
<gene>
    <name evidence="9" type="ORF">Pmgp_01873</name>
</gene>
<proteinExistence type="inferred from homology"/>
<keyword evidence="6" id="KW-0804">Transcription</keyword>
<dbReference type="InterPro" id="IPR007412">
    <property type="entry name" value="FlgM"/>
</dbReference>
<dbReference type="EMBL" id="QFFZ01000017">
    <property type="protein sequence ID" value="TEB11177.1"/>
    <property type="molecule type" value="Genomic_DNA"/>
</dbReference>
<dbReference type="AlphaFoldDB" id="A0A4Y7RSD4"/>
<name>A0A4Y7RSD4_9FIRM</name>
<sequence length="98" mass="10664">MKINSPGGMGPIKAYTSQIRKDRTGSKEKTGESQSDTLEISKEAMELQSYRSTLASMPAVREDLVAALKQSISEGSYQPDSDKIAAGILKEKLLDSNR</sequence>
<dbReference type="GO" id="GO:0044781">
    <property type="term" value="P:bacterial-type flagellum organization"/>
    <property type="evidence" value="ECO:0007669"/>
    <property type="project" value="UniProtKB-KW"/>
</dbReference>
<dbReference type="RefSeq" id="WP_243119790.1">
    <property type="nucleotide sequence ID" value="NZ_QFFZ01000017.1"/>
</dbReference>